<evidence type="ECO:0000256" key="8">
    <source>
        <dbReference type="ARBA" id="ARBA00023125"/>
    </source>
</evidence>
<dbReference type="Gene3D" id="1.10.10.10">
    <property type="entry name" value="Winged helix-like DNA-binding domain superfamily/Winged helix DNA-binding domain"/>
    <property type="match status" value="1"/>
</dbReference>
<comment type="cofactor">
    <cofactor evidence="12">
        <name>Zn(2+)</name>
        <dbReference type="ChEBI" id="CHEBI:29105"/>
    </cofactor>
    <text evidence="12">Binds 1 zinc ion per subunit.</text>
</comment>
<organism evidence="13 14">
    <name type="scientific">Fundicoccus ignavus</name>
    <dbReference type="NCBI Taxonomy" id="2664442"/>
    <lineage>
        <taxon>Bacteria</taxon>
        <taxon>Bacillati</taxon>
        <taxon>Bacillota</taxon>
        <taxon>Bacilli</taxon>
        <taxon>Lactobacillales</taxon>
        <taxon>Aerococcaceae</taxon>
        <taxon>Fundicoccus</taxon>
    </lineage>
</organism>
<keyword evidence="3" id="KW-0963">Cytoplasm</keyword>
<evidence type="ECO:0000313" key="14">
    <source>
        <dbReference type="Proteomes" id="UP000430975"/>
    </source>
</evidence>
<dbReference type="AlphaFoldDB" id="A0A6I2GHW3"/>
<comment type="similarity">
    <text evidence="2">Belongs to the Fur family.</text>
</comment>
<dbReference type="GO" id="GO:0005737">
    <property type="term" value="C:cytoplasm"/>
    <property type="evidence" value="ECO:0007669"/>
    <property type="project" value="UniProtKB-SubCell"/>
</dbReference>
<evidence type="ECO:0000256" key="2">
    <source>
        <dbReference type="ARBA" id="ARBA00007957"/>
    </source>
</evidence>
<evidence type="ECO:0000256" key="11">
    <source>
        <dbReference type="ARBA" id="ARBA00058667"/>
    </source>
</evidence>
<dbReference type="InterPro" id="IPR043135">
    <property type="entry name" value="Fur_C"/>
</dbReference>
<dbReference type="PANTHER" id="PTHR33202:SF8">
    <property type="entry name" value="PEROXIDE-RESPONSIVE REPRESSOR PERR"/>
    <property type="match status" value="1"/>
</dbReference>
<feature type="binding site" evidence="12">
    <location>
        <position position="106"/>
    </location>
    <ligand>
        <name>Zn(2+)</name>
        <dbReference type="ChEBI" id="CHEBI:29105"/>
    </ligand>
</feature>
<dbReference type="InterPro" id="IPR036390">
    <property type="entry name" value="WH_DNA-bd_sf"/>
</dbReference>
<evidence type="ECO:0000256" key="12">
    <source>
        <dbReference type="PIRSR" id="PIRSR602481-1"/>
    </source>
</evidence>
<dbReference type="Proteomes" id="UP000430975">
    <property type="component" value="Unassembled WGS sequence"/>
</dbReference>
<dbReference type="GO" id="GO:0003700">
    <property type="term" value="F:DNA-binding transcription factor activity"/>
    <property type="evidence" value="ECO:0007669"/>
    <property type="project" value="InterPro"/>
</dbReference>
<keyword evidence="9" id="KW-0804">Transcription</keyword>
<evidence type="ECO:0000313" key="13">
    <source>
        <dbReference type="EMBL" id="MRI85101.1"/>
    </source>
</evidence>
<keyword evidence="7" id="KW-0805">Transcription regulation</keyword>
<feature type="binding site" evidence="12">
    <location>
        <position position="146"/>
    </location>
    <ligand>
        <name>Zn(2+)</name>
        <dbReference type="ChEBI" id="CHEBI:29105"/>
    </ligand>
</feature>
<feature type="binding site" evidence="12">
    <location>
        <position position="103"/>
    </location>
    <ligand>
        <name>Zn(2+)</name>
        <dbReference type="ChEBI" id="CHEBI:29105"/>
    </ligand>
</feature>
<evidence type="ECO:0000256" key="3">
    <source>
        <dbReference type="ARBA" id="ARBA00022490"/>
    </source>
</evidence>
<dbReference type="Pfam" id="PF01475">
    <property type="entry name" value="FUR"/>
    <property type="match status" value="1"/>
</dbReference>
<evidence type="ECO:0000256" key="4">
    <source>
        <dbReference type="ARBA" id="ARBA00022491"/>
    </source>
</evidence>
<dbReference type="RefSeq" id="WP_153863322.1">
    <property type="nucleotide sequence ID" value="NZ_WJQS01000003.1"/>
</dbReference>
<evidence type="ECO:0000256" key="7">
    <source>
        <dbReference type="ARBA" id="ARBA00023015"/>
    </source>
</evidence>
<protein>
    <submittedName>
        <fullName evidence="13">Transcriptional repressor</fullName>
    </submittedName>
</protein>
<keyword evidence="5 12" id="KW-0479">Metal-binding</keyword>
<dbReference type="GO" id="GO:0045892">
    <property type="term" value="P:negative regulation of DNA-templated transcription"/>
    <property type="evidence" value="ECO:0007669"/>
    <property type="project" value="TreeGrafter"/>
</dbReference>
<keyword evidence="14" id="KW-1185">Reference proteome</keyword>
<name>A0A6I2GHW3_9LACT</name>
<dbReference type="GO" id="GO:1900376">
    <property type="term" value="P:regulation of secondary metabolite biosynthetic process"/>
    <property type="evidence" value="ECO:0007669"/>
    <property type="project" value="TreeGrafter"/>
</dbReference>
<dbReference type="Gene3D" id="3.30.1490.190">
    <property type="match status" value="1"/>
</dbReference>
<evidence type="ECO:0000256" key="10">
    <source>
        <dbReference type="ARBA" id="ARBA00023211"/>
    </source>
</evidence>
<keyword evidence="10" id="KW-0464">Manganese</keyword>
<feature type="binding site" evidence="12">
    <location>
        <position position="143"/>
    </location>
    <ligand>
        <name>Zn(2+)</name>
        <dbReference type="ChEBI" id="CHEBI:29105"/>
    </ligand>
</feature>
<dbReference type="InterPro" id="IPR036388">
    <property type="entry name" value="WH-like_DNA-bd_sf"/>
</dbReference>
<dbReference type="EMBL" id="WJQS01000003">
    <property type="protein sequence ID" value="MRI85101.1"/>
    <property type="molecule type" value="Genomic_DNA"/>
</dbReference>
<evidence type="ECO:0000256" key="6">
    <source>
        <dbReference type="ARBA" id="ARBA00022833"/>
    </source>
</evidence>
<dbReference type="FunFam" id="3.30.1490.190:FF:000003">
    <property type="entry name" value="Fur family transcriptional regulator"/>
    <property type="match status" value="1"/>
</dbReference>
<comment type="caution">
    <text evidence="13">The sequence shown here is derived from an EMBL/GenBank/DDBJ whole genome shotgun (WGS) entry which is preliminary data.</text>
</comment>
<keyword evidence="8" id="KW-0238">DNA-binding</keyword>
<dbReference type="GO" id="GO:0008270">
    <property type="term" value="F:zinc ion binding"/>
    <property type="evidence" value="ECO:0007669"/>
    <property type="project" value="TreeGrafter"/>
</dbReference>
<dbReference type="PANTHER" id="PTHR33202">
    <property type="entry name" value="ZINC UPTAKE REGULATION PROTEIN"/>
    <property type="match status" value="1"/>
</dbReference>
<comment type="function">
    <text evidence="11">Manganese-dependent repressor that controls a regulon of oxidative stress resistance and iron-storage proteins. May act as a hydrogen peroxide and organic hydroperoxide sensor.</text>
</comment>
<dbReference type="CDD" id="cd07153">
    <property type="entry name" value="Fur_like"/>
    <property type="match status" value="1"/>
</dbReference>
<accession>A0A6I2GHW3</accession>
<dbReference type="FunFam" id="1.10.10.10:FF:000007">
    <property type="entry name" value="Ferric uptake regulation protein"/>
    <property type="match status" value="1"/>
</dbReference>
<keyword evidence="6 12" id="KW-0862">Zinc</keyword>
<dbReference type="InterPro" id="IPR002481">
    <property type="entry name" value="FUR"/>
</dbReference>
<evidence type="ECO:0000256" key="5">
    <source>
        <dbReference type="ARBA" id="ARBA00022723"/>
    </source>
</evidence>
<evidence type="ECO:0000256" key="1">
    <source>
        <dbReference type="ARBA" id="ARBA00004496"/>
    </source>
</evidence>
<dbReference type="SUPFAM" id="SSF46785">
    <property type="entry name" value="Winged helix' DNA-binding domain"/>
    <property type="match status" value="1"/>
</dbReference>
<gene>
    <name evidence="13" type="ORF">GIY09_04335</name>
</gene>
<sequence length="151" mass="17489">MTKHHLHSHEYLLEEVIQDLKEKNIRITPQRKAILHYMIESHQHPTVEEIYHDLLPEQAGISLATVYNNLKVFVNEGLIKELKISGTTSRYDFIAHAHHHVVCENCGRIADFDFPTLDQIERSASEQTGYVIYHSNLEVHGLCPECQKTLH</sequence>
<keyword evidence="4" id="KW-0678">Repressor</keyword>
<evidence type="ECO:0000256" key="9">
    <source>
        <dbReference type="ARBA" id="ARBA00023163"/>
    </source>
</evidence>
<dbReference type="GO" id="GO:0000976">
    <property type="term" value="F:transcription cis-regulatory region binding"/>
    <property type="evidence" value="ECO:0007669"/>
    <property type="project" value="TreeGrafter"/>
</dbReference>
<proteinExistence type="inferred from homology"/>
<comment type="subcellular location">
    <subcellularLocation>
        <location evidence="1">Cytoplasm</location>
    </subcellularLocation>
</comment>
<reference evidence="13 14" key="1">
    <citation type="submission" date="2019-11" db="EMBL/GenBank/DDBJ databases">
        <title>Characterisation of Fundicoccus ignavus gen. nov. sp. nov., a novel genus of the family Aerococcaceae isolated from bulk tank milk.</title>
        <authorList>
            <person name="Siebert A."/>
            <person name="Huptas C."/>
            <person name="Wenning M."/>
            <person name="Scherer S."/>
            <person name="Doll E.V."/>
        </authorList>
    </citation>
    <scope>NUCLEOTIDE SEQUENCE [LARGE SCALE GENOMIC DNA]</scope>
    <source>
        <strain evidence="13 14">WS4759</strain>
    </source>
</reference>